<proteinExistence type="predicted"/>
<feature type="compositionally biased region" description="Basic residues" evidence="1">
    <location>
        <begin position="89"/>
        <end position="98"/>
    </location>
</feature>
<keyword evidence="5" id="KW-1185">Reference proteome</keyword>
<reference evidence="4" key="1">
    <citation type="submission" date="2020-06" db="EMBL/GenBank/DDBJ databases">
        <title>Insight into the genomes of haloalkaliphilic bacilli from Kenyan soda lakes.</title>
        <authorList>
            <person name="Mwirichia R."/>
            <person name="Villamizar G.C."/>
            <person name="Poehlein A."/>
            <person name="Mugweru J."/>
            <person name="Kipnyargis A."/>
            <person name="Kiplimo D."/>
            <person name="Orwa P."/>
            <person name="Daniel R."/>
        </authorList>
    </citation>
    <scope>NUCLEOTIDE SEQUENCE</scope>
    <source>
        <strain evidence="4">B1096_S55</strain>
    </source>
</reference>
<feature type="compositionally biased region" description="Basic and acidic residues" evidence="1">
    <location>
        <begin position="72"/>
        <end position="85"/>
    </location>
</feature>
<evidence type="ECO:0000313" key="4">
    <source>
        <dbReference type="EMBL" id="MCR6095660.1"/>
    </source>
</evidence>
<dbReference type="PROSITE" id="PS51724">
    <property type="entry name" value="SPOR"/>
    <property type="match status" value="1"/>
</dbReference>
<evidence type="ECO:0000313" key="5">
    <source>
        <dbReference type="Proteomes" id="UP001057753"/>
    </source>
</evidence>
<dbReference type="InterPro" id="IPR036680">
    <property type="entry name" value="SPOR-like_sf"/>
</dbReference>
<dbReference type="SUPFAM" id="SSF110997">
    <property type="entry name" value="Sporulation related repeat"/>
    <property type="match status" value="1"/>
</dbReference>
<dbReference type="AlphaFoldDB" id="A0A9Q4B004"/>
<organism evidence="4 5">
    <name type="scientific">Salipaludibacillus agaradhaerens</name>
    <name type="common">Bacillus agaradhaerens</name>
    <dbReference type="NCBI Taxonomy" id="76935"/>
    <lineage>
        <taxon>Bacteria</taxon>
        <taxon>Bacillati</taxon>
        <taxon>Bacillota</taxon>
        <taxon>Bacilli</taxon>
        <taxon>Bacillales</taxon>
        <taxon>Bacillaceae</taxon>
    </lineage>
</organism>
<dbReference type="Pfam" id="PF05036">
    <property type="entry name" value="SPOR"/>
    <property type="match status" value="1"/>
</dbReference>
<accession>A0A9Q4B004</accession>
<feature type="region of interest" description="Disordered" evidence="1">
    <location>
        <begin position="72"/>
        <end position="98"/>
    </location>
</feature>
<feature type="domain" description="SPOR" evidence="3">
    <location>
        <begin position="167"/>
        <end position="245"/>
    </location>
</feature>
<dbReference type="EMBL" id="JABXYM010000001">
    <property type="protein sequence ID" value="MCR6095660.1"/>
    <property type="molecule type" value="Genomic_DNA"/>
</dbReference>
<feature type="transmembrane region" description="Helical" evidence="2">
    <location>
        <begin position="102"/>
        <end position="130"/>
    </location>
</feature>
<dbReference type="InterPro" id="IPR007730">
    <property type="entry name" value="SPOR-like_dom"/>
</dbReference>
<name>A0A9Q4B004_SALAG</name>
<dbReference type="RefSeq" id="WP_257820416.1">
    <property type="nucleotide sequence ID" value="NZ_JABXYM010000001.1"/>
</dbReference>
<evidence type="ECO:0000256" key="2">
    <source>
        <dbReference type="SAM" id="Phobius"/>
    </source>
</evidence>
<evidence type="ECO:0000259" key="3">
    <source>
        <dbReference type="PROSITE" id="PS51724"/>
    </source>
</evidence>
<dbReference type="GO" id="GO:0042834">
    <property type="term" value="F:peptidoglycan binding"/>
    <property type="evidence" value="ECO:0007669"/>
    <property type="project" value="InterPro"/>
</dbReference>
<evidence type="ECO:0000256" key="1">
    <source>
        <dbReference type="SAM" id="MobiDB-lite"/>
    </source>
</evidence>
<dbReference type="Gene3D" id="3.30.70.1070">
    <property type="entry name" value="Sporulation related repeat"/>
    <property type="match status" value="1"/>
</dbReference>
<protein>
    <submittedName>
        <fullName evidence="4">SPOR domain-containing protein</fullName>
    </submittedName>
</protein>
<sequence>MNRKKDVTVKLDGKYKEVETWTIPVDERTNNKSIKSTETNDMFQWKTDHSHSTNKEKIVDLHKRRRTMEELRKPFWDDGKSDHSPKLPPSHRKKTKRSPRTFALSLLKNAVFLAVSSAVVIGGVFGMLLLSMLSANGTSSGADSGSETAPPITSITEEEAIKQATELSSLHVYVVQAGAFSTIDKAKDRQRELSEKDIPSMMVEEKSNHYLFIGAAENKERAKSLAKHYESIGVETYVKPFNIESRDLQMSEETAQFFSLGATWIGQLAEITEEGISGEETKILTETLAKWEEINMHSSLENNEAEALVNEWMAYGKQLNTEEASYIEIQEILLKSLQIYDTLIMLIEG</sequence>
<keyword evidence="2" id="KW-0472">Membrane</keyword>
<dbReference type="Proteomes" id="UP001057753">
    <property type="component" value="Unassembled WGS sequence"/>
</dbReference>
<keyword evidence="2" id="KW-0812">Transmembrane</keyword>
<keyword evidence="2" id="KW-1133">Transmembrane helix</keyword>
<gene>
    <name evidence="4" type="ORF">HXA33_03815</name>
</gene>
<comment type="caution">
    <text evidence="4">The sequence shown here is derived from an EMBL/GenBank/DDBJ whole genome shotgun (WGS) entry which is preliminary data.</text>
</comment>